<protein>
    <submittedName>
        <fullName evidence="1">DUF5994 family protein</fullName>
    </submittedName>
</protein>
<dbReference type="InterPro" id="IPR046036">
    <property type="entry name" value="DUF5994"/>
</dbReference>
<evidence type="ECO:0000313" key="2">
    <source>
        <dbReference type="Proteomes" id="UP001597183"/>
    </source>
</evidence>
<comment type="caution">
    <text evidence="1">The sequence shown here is derived from an EMBL/GenBank/DDBJ whole genome shotgun (WGS) entry which is preliminary data.</text>
</comment>
<sequence>MPLASLSPSPRLRLEPTGSSRTLLDGGWWPRSTDPVTELPGLVLAIDTLRGPVTRLILSADGWDTHPVRLAVAGRILRLGYFTSQPLRLLTAICANRSRVDLLVVPPDTTAAAAGAAMIVAATATNLIRAQHIPLTLSASPVAAAEDAWEDEGGHLAGSRLASLRRQAIR</sequence>
<organism evidence="1 2">
    <name type="scientific">Actinoplanes sichuanensis</name>
    <dbReference type="NCBI Taxonomy" id="512349"/>
    <lineage>
        <taxon>Bacteria</taxon>
        <taxon>Bacillati</taxon>
        <taxon>Actinomycetota</taxon>
        <taxon>Actinomycetes</taxon>
        <taxon>Micromonosporales</taxon>
        <taxon>Micromonosporaceae</taxon>
        <taxon>Actinoplanes</taxon>
    </lineage>
</organism>
<dbReference type="EMBL" id="JBHTMK010000005">
    <property type="protein sequence ID" value="MFD1364354.1"/>
    <property type="molecule type" value="Genomic_DNA"/>
</dbReference>
<evidence type="ECO:0000313" key="1">
    <source>
        <dbReference type="EMBL" id="MFD1364354.1"/>
    </source>
</evidence>
<dbReference type="RefSeq" id="WP_378078170.1">
    <property type="nucleotide sequence ID" value="NZ_JBHTMK010000005.1"/>
</dbReference>
<dbReference type="Proteomes" id="UP001597183">
    <property type="component" value="Unassembled WGS sequence"/>
</dbReference>
<dbReference type="Pfam" id="PF19457">
    <property type="entry name" value="DUF5994"/>
    <property type="match status" value="1"/>
</dbReference>
<accession>A0ABW4A1I2</accession>
<name>A0ABW4A1I2_9ACTN</name>
<reference evidence="2" key="1">
    <citation type="journal article" date="2019" name="Int. J. Syst. Evol. Microbiol.">
        <title>The Global Catalogue of Microorganisms (GCM) 10K type strain sequencing project: providing services to taxonomists for standard genome sequencing and annotation.</title>
        <authorList>
            <consortium name="The Broad Institute Genomics Platform"/>
            <consortium name="The Broad Institute Genome Sequencing Center for Infectious Disease"/>
            <person name="Wu L."/>
            <person name="Ma J."/>
        </authorList>
    </citation>
    <scope>NUCLEOTIDE SEQUENCE [LARGE SCALE GENOMIC DNA]</scope>
    <source>
        <strain evidence="2">CCM 7526</strain>
    </source>
</reference>
<proteinExistence type="predicted"/>
<gene>
    <name evidence="1" type="ORF">ACFQ5G_03235</name>
</gene>
<keyword evidence="2" id="KW-1185">Reference proteome</keyword>